<dbReference type="PANTHER" id="PTHR22028:SF4">
    <property type="entry name" value="PROTEIN SFI1 HOMOLOG"/>
    <property type="match status" value="1"/>
</dbReference>
<evidence type="ECO:0000313" key="1">
    <source>
        <dbReference type="EMBL" id="KAI5628394.1"/>
    </source>
</evidence>
<dbReference type="InterPro" id="IPR052270">
    <property type="entry name" value="CACF_protein"/>
</dbReference>
<gene>
    <name evidence="1" type="ORF">C0J50_2884</name>
</gene>
<dbReference type="Proteomes" id="UP001205998">
    <property type="component" value="Unassembled WGS sequence"/>
</dbReference>
<accession>A0AAD5FUD0</accession>
<comment type="caution">
    <text evidence="1">The sequence shown here is derived from an EMBL/GenBank/DDBJ whole genome shotgun (WGS) entry which is preliminary data.</text>
</comment>
<feature type="non-terminal residue" evidence="1">
    <location>
        <position position="62"/>
    </location>
</feature>
<dbReference type="EMBL" id="MU545793">
    <property type="protein sequence ID" value="KAI5628394.1"/>
    <property type="molecule type" value="Genomic_DNA"/>
</dbReference>
<dbReference type="PANTHER" id="PTHR22028">
    <property type="entry name" value="SFI1 SPINDLE BODY DOMAIN-CONTAINING PROTEIN-RELATED"/>
    <property type="match status" value="1"/>
</dbReference>
<proteinExistence type="predicted"/>
<keyword evidence="2" id="KW-1185">Reference proteome</keyword>
<name>A0AAD5FUD0_SILAS</name>
<protein>
    <submittedName>
        <fullName evidence="1">Protein SFI1-like</fullName>
    </submittedName>
</protein>
<dbReference type="GO" id="GO:0019902">
    <property type="term" value="F:phosphatase binding"/>
    <property type="evidence" value="ECO:0007669"/>
    <property type="project" value="TreeGrafter"/>
</dbReference>
<feature type="non-terminal residue" evidence="1">
    <location>
        <position position="1"/>
    </location>
</feature>
<evidence type="ECO:0000313" key="2">
    <source>
        <dbReference type="Proteomes" id="UP001205998"/>
    </source>
</evidence>
<dbReference type="AlphaFoldDB" id="A0AAD5FUD0"/>
<organism evidence="1 2">
    <name type="scientific">Silurus asotus</name>
    <name type="common">Amur catfish</name>
    <name type="synonym">Parasilurus asotus</name>
    <dbReference type="NCBI Taxonomy" id="30991"/>
    <lineage>
        <taxon>Eukaryota</taxon>
        <taxon>Metazoa</taxon>
        <taxon>Chordata</taxon>
        <taxon>Craniata</taxon>
        <taxon>Vertebrata</taxon>
        <taxon>Euteleostomi</taxon>
        <taxon>Actinopterygii</taxon>
        <taxon>Neopterygii</taxon>
        <taxon>Teleostei</taxon>
        <taxon>Ostariophysi</taxon>
        <taxon>Siluriformes</taxon>
        <taxon>Siluridae</taxon>
        <taxon>Silurus</taxon>
    </lineage>
</organism>
<reference evidence="1" key="1">
    <citation type="submission" date="2018-07" db="EMBL/GenBank/DDBJ databases">
        <title>Comparative genomics of catfishes provides insights into carnivory and benthic adaptation.</title>
        <authorList>
            <person name="Zhang Y."/>
            <person name="Wang D."/>
            <person name="Peng Z."/>
            <person name="Zheng S."/>
            <person name="Shao F."/>
            <person name="Tao W."/>
        </authorList>
    </citation>
    <scope>NUCLEOTIDE SEQUENCE</scope>
    <source>
        <strain evidence="1">Chongqing</strain>
    </source>
</reference>
<sequence length="62" mass="7975">RSYRNKVVLRKVLSAWKDEWWHARREWTLTIRADCHYKYVMYNKVYQAWCEYLYIQKEENKK</sequence>